<proteinExistence type="predicted"/>
<dbReference type="AlphaFoldDB" id="A0A1F5ZT38"/>
<gene>
    <name evidence="3" type="ORF">A3D77_01355</name>
</gene>
<feature type="region of interest" description="Disordered" evidence="1">
    <location>
        <begin position="1"/>
        <end position="32"/>
    </location>
</feature>
<sequence>MSAAHGKQPTELTPEQEEEQKQKERFAPDRMEQDTESVFSQFFTFAAAMGWGKIKGDREQFELFQAISNTHLSEVILDLSNPQNIKDARALYATVKKEFDRQNFDPKTKTYKKATASRGSLWGKATISTDTLTKADQQITVGEHFHSLVNSHETNTRIDQAVSIYGIKNREEFVSSLAKHLKENSGNFDDAIHTVVRHQTALEKTGKKDGNLNKEQDNALNSSYEKFSKQELKDEARQKAVEYGESIKPEAEEVMVKIKAGLDPDQLQTELNAIGKPVQEPEPPPSPIQPPASGSISLEALGSGQNAPHPEMDELYGEMMGESPTVVVPAGSPSLKGAVNAINNPQTPIPHMSSVSSPVGSVSVKGLKGLLGKAAGLFSKLKSLASTLSNATLAIPGVGEIVKGLQIAKKVLDRIPIIGQAVNNAINNAFSTLLKVFGLSLAAIFLFLLIFITSFSDPSTLFSPTPSNLGASNPSNLSWSTFEKDYLQLAEKKEEKDISWIEFQKQFLSSSKIYLSETSSR</sequence>
<dbReference type="STRING" id="1798382.A3D77_01355"/>
<keyword evidence="2" id="KW-1133">Transmembrane helix</keyword>
<name>A0A1F5ZT38_9BACT</name>
<evidence type="ECO:0000313" key="3">
    <source>
        <dbReference type="EMBL" id="OGG15656.1"/>
    </source>
</evidence>
<protein>
    <submittedName>
        <fullName evidence="3">Uncharacterized protein</fullName>
    </submittedName>
</protein>
<evidence type="ECO:0000313" key="4">
    <source>
        <dbReference type="Proteomes" id="UP000176923"/>
    </source>
</evidence>
<dbReference type="EMBL" id="MFJL01000019">
    <property type="protein sequence ID" value="OGG15656.1"/>
    <property type="molecule type" value="Genomic_DNA"/>
</dbReference>
<keyword evidence="2" id="KW-0472">Membrane</keyword>
<keyword evidence="2" id="KW-0812">Transmembrane</keyword>
<organism evidence="3 4">
    <name type="scientific">Candidatus Gottesmanbacteria bacterium RIFCSPHIGHO2_02_FULL_39_11</name>
    <dbReference type="NCBI Taxonomy" id="1798382"/>
    <lineage>
        <taxon>Bacteria</taxon>
        <taxon>Candidatus Gottesmaniibacteriota</taxon>
    </lineage>
</organism>
<reference evidence="3 4" key="1">
    <citation type="journal article" date="2016" name="Nat. Commun.">
        <title>Thousands of microbial genomes shed light on interconnected biogeochemical processes in an aquifer system.</title>
        <authorList>
            <person name="Anantharaman K."/>
            <person name="Brown C.T."/>
            <person name="Hug L.A."/>
            <person name="Sharon I."/>
            <person name="Castelle C.J."/>
            <person name="Probst A.J."/>
            <person name="Thomas B.C."/>
            <person name="Singh A."/>
            <person name="Wilkins M.J."/>
            <person name="Karaoz U."/>
            <person name="Brodie E.L."/>
            <person name="Williams K.H."/>
            <person name="Hubbard S.S."/>
            <person name="Banfield J.F."/>
        </authorList>
    </citation>
    <scope>NUCLEOTIDE SEQUENCE [LARGE SCALE GENOMIC DNA]</scope>
</reference>
<feature type="region of interest" description="Disordered" evidence="1">
    <location>
        <begin position="276"/>
        <end position="306"/>
    </location>
</feature>
<feature type="compositionally biased region" description="Pro residues" evidence="1">
    <location>
        <begin position="280"/>
        <end position="290"/>
    </location>
</feature>
<comment type="caution">
    <text evidence="3">The sequence shown here is derived from an EMBL/GenBank/DDBJ whole genome shotgun (WGS) entry which is preliminary data.</text>
</comment>
<feature type="transmembrane region" description="Helical" evidence="2">
    <location>
        <begin position="433"/>
        <end position="452"/>
    </location>
</feature>
<evidence type="ECO:0000256" key="1">
    <source>
        <dbReference type="SAM" id="MobiDB-lite"/>
    </source>
</evidence>
<dbReference type="Proteomes" id="UP000176923">
    <property type="component" value="Unassembled WGS sequence"/>
</dbReference>
<accession>A0A1F5ZT38</accession>
<evidence type="ECO:0000256" key="2">
    <source>
        <dbReference type="SAM" id="Phobius"/>
    </source>
</evidence>
<feature type="compositionally biased region" description="Basic and acidic residues" evidence="1">
    <location>
        <begin position="19"/>
        <end position="32"/>
    </location>
</feature>